<dbReference type="Proteomes" id="UP000293342">
    <property type="component" value="Unassembled WGS sequence"/>
</dbReference>
<comment type="caution">
    <text evidence="1">The sequence shown here is derived from an EMBL/GenBank/DDBJ whole genome shotgun (WGS) entry which is preliminary data.</text>
</comment>
<organism evidence="1 2">
    <name type="scientific">Kribbella capetownensis</name>
    <dbReference type="NCBI Taxonomy" id="1572659"/>
    <lineage>
        <taxon>Bacteria</taxon>
        <taxon>Bacillati</taxon>
        <taxon>Actinomycetota</taxon>
        <taxon>Actinomycetes</taxon>
        <taxon>Propionibacteriales</taxon>
        <taxon>Kribbellaceae</taxon>
        <taxon>Kribbella</taxon>
    </lineage>
</organism>
<sequence length="140" mass="14259">MDSLALEIVRGVDQAADNIIGLTEGIAPGPAGTLSAKLVVGGIAAGAARTLTLWTSDLDRAAGASVRVRTEARRGCRVWSNPPDVGAAEPISVPSSLVRRDLRATLAPTAPAVRRATAPRAQGSLVPVKFCAARAVPGMA</sequence>
<evidence type="ECO:0000313" key="1">
    <source>
        <dbReference type="EMBL" id="TCC35245.1"/>
    </source>
</evidence>
<dbReference type="EMBL" id="SJKD01000017">
    <property type="protein sequence ID" value="TCC35245.1"/>
    <property type="molecule type" value="Genomic_DNA"/>
</dbReference>
<reference evidence="1 2" key="1">
    <citation type="submission" date="2019-02" db="EMBL/GenBank/DDBJ databases">
        <title>Kribbella capetownensis sp. nov. and Kribbella speibonae sp. nov., isolated from soil.</title>
        <authorList>
            <person name="Curtis S.M."/>
            <person name="Norton I."/>
            <person name="Everest G.J."/>
            <person name="Meyers P.R."/>
        </authorList>
    </citation>
    <scope>NUCLEOTIDE SEQUENCE [LARGE SCALE GENOMIC DNA]</scope>
    <source>
        <strain evidence="1 2">YM53</strain>
    </source>
</reference>
<proteinExistence type="predicted"/>
<name>A0A4R0J278_9ACTN</name>
<protein>
    <submittedName>
        <fullName evidence="1">Uncharacterized protein</fullName>
    </submittedName>
</protein>
<gene>
    <name evidence="1" type="ORF">E0H75_41395</name>
</gene>
<dbReference type="AlphaFoldDB" id="A0A4R0J278"/>
<keyword evidence="2" id="KW-1185">Reference proteome</keyword>
<evidence type="ECO:0000313" key="2">
    <source>
        <dbReference type="Proteomes" id="UP000293342"/>
    </source>
</evidence>
<accession>A0A4R0J278</accession>